<comment type="caution">
    <text evidence="8">The sequence shown here is derived from an EMBL/GenBank/DDBJ whole genome shotgun (WGS) entry which is preliminary data.</text>
</comment>
<dbReference type="PANTHER" id="PTHR43124">
    <property type="entry name" value="PURINE EFFLUX PUMP PBUE"/>
    <property type="match status" value="1"/>
</dbReference>
<feature type="transmembrane region" description="Helical" evidence="6">
    <location>
        <begin position="309"/>
        <end position="333"/>
    </location>
</feature>
<dbReference type="PROSITE" id="PS50850">
    <property type="entry name" value="MFS"/>
    <property type="match status" value="1"/>
</dbReference>
<reference evidence="8 9" key="1">
    <citation type="journal article" date="2011" name="ISME J.">
        <title>Community ecology of hot spring cyanobacterial mats: predominant populations and their functional potential.</title>
        <authorList>
            <person name="Klatt C.G."/>
            <person name="Wood J.M."/>
            <person name="Rusch D.B."/>
            <person name="Bateson M.M."/>
            <person name="Hamamura N."/>
            <person name="Heidelberg J.F."/>
            <person name="Grossman A.R."/>
            <person name="Bhaya D."/>
            <person name="Cohan F.M."/>
            <person name="Kuhl M."/>
            <person name="Bryant D.A."/>
            <person name="Ward D.M."/>
        </authorList>
    </citation>
    <scope>NUCLEOTIDE SEQUENCE [LARGE SCALE GENOMIC DNA]</scope>
    <source>
        <strain evidence="8">OS</strain>
    </source>
</reference>
<evidence type="ECO:0000256" key="1">
    <source>
        <dbReference type="ARBA" id="ARBA00004651"/>
    </source>
</evidence>
<dbReference type="InterPro" id="IPR020846">
    <property type="entry name" value="MFS_dom"/>
</dbReference>
<dbReference type="GO" id="GO:0005886">
    <property type="term" value="C:plasma membrane"/>
    <property type="evidence" value="ECO:0007669"/>
    <property type="project" value="UniProtKB-SubCell"/>
</dbReference>
<dbReference type="InterPro" id="IPR050189">
    <property type="entry name" value="MFS_Efflux_Transporters"/>
</dbReference>
<name>A0A395M3D7_9BACT</name>
<dbReference type="CDD" id="cd17324">
    <property type="entry name" value="MFS_NepI_like"/>
    <property type="match status" value="1"/>
</dbReference>
<accession>A0A395M3D7</accession>
<sequence length="422" mass="45551">MVDVFRTSVLFSRERLLLLILAMVQLTNVLDFVVMMPLGPQFMRYFSISPQAFGMMVSSYTFSAAIFGFLGAFFIDRFDRRVALLVLYAGFTLGTFCCALAPTYELLTLARSLAGAFGGIIGAVVMAIVGDAFPEARRGAATGVIMSSFSIASIAGVPFGLYLAHLLSWQAPFFMLAALSAVTWLGAFCLLPPLTRHLQCAVLASPIDEIRLVLSLPNTLRAFAFMSTLMLAGFSVIPFISPYMVGNVGLSESDLPYIYLFGGFATFFTSRYIGVLSDRYGKKLTFQVVAFCSVVPILLLTTLPRVPTFLALAVTTLFMVLISGRFVPAVALVTSSVVSRHRGSFMSLIASVQKLSSGLASFLAGLVIGKGHGQALTNYWVVGVFASLMTLLCIFLVEWIKPADAPASTDEPATPIPVTERV</sequence>
<feature type="transmembrane region" description="Helical" evidence="6">
    <location>
        <begin position="141"/>
        <end position="163"/>
    </location>
</feature>
<feature type="transmembrane region" description="Helical" evidence="6">
    <location>
        <begin position="109"/>
        <end position="129"/>
    </location>
</feature>
<keyword evidence="2" id="KW-1003">Cell membrane</keyword>
<feature type="transmembrane region" description="Helical" evidence="6">
    <location>
        <begin position="345"/>
        <end position="368"/>
    </location>
</feature>
<keyword evidence="3 6" id="KW-0812">Transmembrane</keyword>
<evidence type="ECO:0000256" key="4">
    <source>
        <dbReference type="ARBA" id="ARBA00022989"/>
    </source>
</evidence>
<feature type="domain" description="Major facilitator superfamily (MFS) profile" evidence="7">
    <location>
        <begin position="17"/>
        <end position="401"/>
    </location>
</feature>
<dbReference type="Pfam" id="PF07690">
    <property type="entry name" value="MFS_1"/>
    <property type="match status" value="1"/>
</dbReference>
<evidence type="ECO:0000313" key="8">
    <source>
        <dbReference type="EMBL" id="RFM25260.1"/>
    </source>
</evidence>
<evidence type="ECO:0000313" key="9">
    <source>
        <dbReference type="Proteomes" id="UP000266389"/>
    </source>
</evidence>
<feature type="transmembrane region" description="Helical" evidence="6">
    <location>
        <begin position="169"/>
        <end position="191"/>
    </location>
</feature>
<evidence type="ECO:0000256" key="5">
    <source>
        <dbReference type="ARBA" id="ARBA00023136"/>
    </source>
</evidence>
<feature type="transmembrane region" description="Helical" evidence="6">
    <location>
        <begin position="222"/>
        <end position="245"/>
    </location>
</feature>
<keyword evidence="5 6" id="KW-0472">Membrane</keyword>
<dbReference type="PANTHER" id="PTHR43124:SF3">
    <property type="entry name" value="CHLORAMPHENICOL EFFLUX PUMP RV0191"/>
    <property type="match status" value="1"/>
</dbReference>
<proteinExistence type="predicted"/>
<gene>
    <name evidence="8" type="ORF">D0433_01145</name>
</gene>
<feature type="transmembrane region" description="Helical" evidence="6">
    <location>
        <begin position="82"/>
        <end position="103"/>
    </location>
</feature>
<evidence type="ECO:0000256" key="6">
    <source>
        <dbReference type="SAM" id="Phobius"/>
    </source>
</evidence>
<feature type="transmembrane region" description="Helical" evidence="6">
    <location>
        <begin position="16"/>
        <end position="39"/>
    </location>
</feature>
<protein>
    <submittedName>
        <fullName evidence="8">MFS transporter</fullName>
    </submittedName>
</protein>
<evidence type="ECO:0000256" key="2">
    <source>
        <dbReference type="ARBA" id="ARBA00022475"/>
    </source>
</evidence>
<feature type="transmembrane region" description="Helical" evidence="6">
    <location>
        <begin position="51"/>
        <end position="75"/>
    </location>
</feature>
<feature type="transmembrane region" description="Helical" evidence="6">
    <location>
        <begin position="257"/>
        <end position="277"/>
    </location>
</feature>
<dbReference type="GO" id="GO:0022857">
    <property type="term" value="F:transmembrane transporter activity"/>
    <property type="evidence" value="ECO:0007669"/>
    <property type="project" value="InterPro"/>
</dbReference>
<dbReference type="EMBL" id="PHFL01000007">
    <property type="protein sequence ID" value="RFM25260.1"/>
    <property type="molecule type" value="Genomic_DNA"/>
</dbReference>
<comment type="subcellular location">
    <subcellularLocation>
        <location evidence="1">Cell membrane</location>
        <topology evidence="1">Multi-pass membrane protein</topology>
    </subcellularLocation>
</comment>
<dbReference type="Proteomes" id="UP000266389">
    <property type="component" value="Unassembled WGS sequence"/>
</dbReference>
<feature type="transmembrane region" description="Helical" evidence="6">
    <location>
        <begin position="284"/>
        <end position="303"/>
    </location>
</feature>
<keyword evidence="4 6" id="KW-1133">Transmembrane helix</keyword>
<dbReference type="InterPro" id="IPR011701">
    <property type="entry name" value="MFS"/>
</dbReference>
<feature type="transmembrane region" description="Helical" evidence="6">
    <location>
        <begin position="380"/>
        <end position="400"/>
    </location>
</feature>
<dbReference type="AlphaFoldDB" id="A0A395M3D7"/>
<evidence type="ECO:0000259" key="7">
    <source>
        <dbReference type="PROSITE" id="PS50850"/>
    </source>
</evidence>
<organism evidence="8 9">
    <name type="scientific">Candidatus Thermochlorobacter aerophilus</name>
    <dbReference type="NCBI Taxonomy" id="1868324"/>
    <lineage>
        <taxon>Bacteria</taxon>
        <taxon>Pseudomonadati</taxon>
        <taxon>Chlorobiota</taxon>
        <taxon>Chlorobiia</taxon>
        <taxon>Chlorobiales</taxon>
        <taxon>Candidatus Thermochlorobacteriaceae</taxon>
        <taxon>Candidatus Thermochlorobacter</taxon>
    </lineage>
</organism>
<evidence type="ECO:0000256" key="3">
    <source>
        <dbReference type="ARBA" id="ARBA00022692"/>
    </source>
</evidence>
<dbReference type="Gene3D" id="1.20.1250.20">
    <property type="entry name" value="MFS general substrate transporter like domains"/>
    <property type="match status" value="1"/>
</dbReference>
<dbReference type="InterPro" id="IPR036259">
    <property type="entry name" value="MFS_trans_sf"/>
</dbReference>
<dbReference type="SUPFAM" id="SSF103473">
    <property type="entry name" value="MFS general substrate transporter"/>
    <property type="match status" value="1"/>
</dbReference>